<dbReference type="Proteomes" id="UP000183407">
    <property type="component" value="Unassembled WGS sequence"/>
</dbReference>
<proteinExistence type="inferred from homology"/>
<gene>
    <name evidence="7" type="ORF">SAMN04490220_0397</name>
</gene>
<accession>A0A1H4IQK8</accession>
<keyword evidence="2" id="KW-0560">Oxidoreductase</keyword>
<name>A0A1H4IQK8_RHOJO</name>
<evidence type="ECO:0000256" key="2">
    <source>
        <dbReference type="ARBA" id="ARBA00023002"/>
    </source>
</evidence>
<dbReference type="EMBL" id="FNTL01000002">
    <property type="protein sequence ID" value="SEB36411.1"/>
    <property type="molecule type" value="Genomic_DNA"/>
</dbReference>
<dbReference type="InterPro" id="IPR029154">
    <property type="entry name" value="HIBADH-like_NADP-bd"/>
</dbReference>
<dbReference type="GO" id="GO:0050661">
    <property type="term" value="F:NADP binding"/>
    <property type="evidence" value="ECO:0007669"/>
    <property type="project" value="InterPro"/>
</dbReference>
<feature type="domain" description="3-hydroxyisobutyrate dehydrogenase-like NAD-binding" evidence="6">
    <location>
        <begin position="169"/>
        <end position="286"/>
    </location>
</feature>
<evidence type="ECO:0000256" key="4">
    <source>
        <dbReference type="PIRSR" id="PIRSR000103-1"/>
    </source>
</evidence>
<dbReference type="Pfam" id="PF03446">
    <property type="entry name" value="NAD_binding_2"/>
    <property type="match status" value="1"/>
</dbReference>
<keyword evidence="3" id="KW-0520">NAD</keyword>
<dbReference type="AlphaFoldDB" id="A0A1H4IQK8"/>
<dbReference type="RefSeq" id="WP_073357923.1">
    <property type="nucleotide sequence ID" value="NZ_FNTL01000002.1"/>
</dbReference>
<comment type="similarity">
    <text evidence="1">Belongs to the HIBADH-related family.</text>
</comment>
<dbReference type="GO" id="GO:0016491">
    <property type="term" value="F:oxidoreductase activity"/>
    <property type="evidence" value="ECO:0007669"/>
    <property type="project" value="UniProtKB-KW"/>
</dbReference>
<evidence type="ECO:0000313" key="8">
    <source>
        <dbReference type="Proteomes" id="UP000183407"/>
    </source>
</evidence>
<dbReference type="PIRSF" id="PIRSF000103">
    <property type="entry name" value="HIBADH"/>
    <property type="match status" value="1"/>
</dbReference>
<protein>
    <submittedName>
        <fullName evidence="7">3-hydroxyisobutyrate dehydrogenase</fullName>
    </submittedName>
</protein>
<dbReference type="Gene3D" id="1.10.1040.10">
    <property type="entry name" value="N-(1-d-carboxylethyl)-l-norvaline Dehydrogenase, domain 2"/>
    <property type="match status" value="1"/>
</dbReference>
<dbReference type="PANTHER" id="PTHR43580:SF2">
    <property type="entry name" value="CYTOKINE-LIKE NUCLEAR FACTOR N-PAC"/>
    <property type="match status" value="1"/>
</dbReference>
<evidence type="ECO:0000259" key="5">
    <source>
        <dbReference type="Pfam" id="PF03446"/>
    </source>
</evidence>
<dbReference type="InterPro" id="IPR008927">
    <property type="entry name" value="6-PGluconate_DH-like_C_sf"/>
</dbReference>
<dbReference type="GO" id="GO:0051287">
    <property type="term" value="F:NAD binding"/>
    <property type="evidence" value="ECO:0007669"/>
    <property type="project" value="InterPro"/>
</dbReference>
<reference evidence="8" key="1">
    <citation type="submission" date="2016-10" db="EMBL/GenBank/DDBJ databases">
        <authorList>
            <person name="Varghese N."/>
        </authorList>
    </citation>
    <scope>NUCLEOTIDE SEQUENCE [LARGE SCALE GENOMIC DNA]</scope>
    <source>
        <strain evidence="8">DSM 44719</strain>
    </source>
</reference>
<dbReference type="InterPro" id="IPR013328">
    <property type="entry name" value="6PGD_dom2"/>
</dbReference>
<dbReference type="SUPFAM" id="SSF48179">
    <property type="entry name" value="6-phosphogluconate dehydrogenase C-terminal domain-like"/>
    <property type="match status" value="1"/>
</dbReference>
<dbReference type="Pfam" id="PF14833">
    <property type="entry name" value="NAD_binding_11"/>
    <property type="match status" value="1"/>
</dbReference>
<dbReference type="InterPro" id="IPR036291">
    <property type="entry name" value="NAD(P)-bd_dom_sf"/>
</dbReference>
<dbReference type="Gene3D" id="3.40.50.720">
    <property type="entry name" value="NAD(P)-binding Rossmann-like Domain"/>
    <property type="match status" value="1"/>
</dbReference>
<organism evidence="7 8">
    <name type="scientific">Rhodococcus jostii</name>
    <dbReference type="NCBI Taxonomy" id="132919"/>
    <lineage>
        <taxon>Bacteria</taxon>
        <taxon>Bacillati</taxon>
        <taxon>Actinomycetota</taxon>
        <taxon>Actinomycetes</taxon>
        <taxon>Mycobacteriales</taxon>
        <taxon>Nocardiaceae</taxon>
        <taxon>Rhodococcus</taxon>
    </lineage>
</organism>
<dbReference type="SUPFAM" id="SSF51735">
    <property type="entry name" value="NAD(P)-binding Rossmann-fold domains"/>
    <property type="match status" value="1"/>
</dbReference>
<evidence type="ECO:0000259" key="6">
    <source>
        <dbReference type="Pfam" id="PF14833"/>
    </source>
</evidence>
<feature type="active site" evidence="4">
    <location>
        <position position="175"/>
    </location>
</feature>
<dbReference type="PANTHER" id="PTHR43580">
    <property type="entry name" value="OXIDOREDUCTASE GLYR1-RELATED"/>
    <property type="match status" value="1"/>
</dbReference>
<evidence type="ECO:0000313" key="7">
    <source>
        <dbReference type="EMBL" id="SEB36411.1"/>
    </source>
</evidence>
<dbReference type="InterPro" id="IPR051265">
    <property type="entry name" value="HIBADH-related_NP60_sf"/>
</dbReference>
<dbReference type="InterPro" id="IPR015815">
    <property type="entry name" value="HIBADH-related"/>
</dbReference>
<feature type="domain" description="6-phosphogluconate dehydrogenase NADP-binding" evidence="5">
    <location>
        <begin position="7"/>
        <end position="164"/>
    </location>
</feature>
<dbReference type="InterPro" id="IPR006115">
    <property type="entry name" value="6PGDH_NADP-bd"/>
</dbReference>
<sequence>MSEFSRNVAVLGTGTMGAPIARNLIRAGYRVRVWNPTTAKAAELAAEGAHLASSPATATDGADVVITMLSDGAAVEEVMTGPAGALSTLSTDAVWIQMSTVGVESCTRLVDLAGRNGVVLVDAPVSGSTAPAVAGELVVLAAGARPVRSRVAPIFEVLGRRTLWLERAGDGSRLKLALNNWLAVLVEGMAETLTLSEALGIDPELFLDAVTGGPMASDYAMSKGAAMLGADFSPGFPLRLAVKDAELVSYAARQLGVELALTGALLPRWHDAVTGGHGDDDVASAVTAPAMTAVATRVDARG</sequence>
<evidence type="ECO:0000256" key="3">
    <source>
        <dbReference type="ARBA" id="ARBA00023027"/>
    </source>
</evidence>
<evidence type="ECO:0000256" key="1">
    <source>
        <dbReference type="ARBA" id="ARBA00009080"/>
    </source>
</evidence>